<feature type="region of interest" description="Disordered" evidence="1">
    <location>
        <begin position="281"/>
        <end position="313"/>
    </location>
</feature>
<dbReference type="SUPFAM" id="SSF56672">
    <property type="entry name" value="DNA/RNA polymerases"/>
    <property type="match status" value="1"/>
</dbReference>
<accession>A0AAV2AEQ3</accession>
<protein>
    <recommendedName>
        <fullName evidence="2">DUF5641 domain-containing protein</fullName>
    </recommendedName>
</protein>
<dbReference type="Pfam" id="PF18701">
    <property type="entry name" value="DUF5641"/>
    <property type="match status" value="1"/>
</dbReference>
<dbReference type="PANTHER" id="PTHR47331:SF1">
    <property type="entry name" value="GAG-LIKE PROTEIN"/>
    <property type="match status" value="1"/>
</dbReference>
<evidence type="ECO:0000256" key="1">
    <source>
        <dbReference type="SAM" id="MobiDB-lite"/>
    </source>
</evidence>
<proteinExistence type="predicted"/>
<reference evidence="3 4" key="1">
    <citation type="submission" date="2024-04" db="EMBL/GenBank/DDBJ databases">
        <authorList>
            <person name="Rising A."/>
            <person name="Reimegard J."/>
            <person name="Sonavane S."/>
            <person name="Akerstrom W."/>
            <person name="Nylinder S."/>
            <person name="Hedman E."/>
            <person name="Kallberg Y."/>
        </authorList>
    </citation>
    <scope>NUCLEOTIDE SEQUENCE [LARGE SCALE GENOMIC DNA]</scope>
</reference>
<dbReference type="EMBL" id="CAXIEN010000145">
    <property type="protein sequence ID" value="CAL1281584.1"/>
    <property type="molecule type" value="Genomic_DNA"/>
</dbReference>
<sequence length="313" mass="36309">MKEMLGDNKEIASRRFKNLEKSFINDPLFFTEYQKVIEDYRREQIIEPVDAGVTEENCFYLPHRAVIRNDKSTSRLRIVFDASSHGKGQFSLNSCLYSGLNLLPDLFLLLLKFRSNRIAVTSDIKAAFLQIEIHEDDRDYTRFFWSERPTTEENLQVFRLTRVLFGVTSSPFLLNATIKYHLKRWSLIQQMRKKFWDRWTAEYLNHLQSRLKWTKRNQDLEVDQLVLLKEPNKTPLEWALARVTRVHPGPDGAVRVLDIKTSRGTFRRAITCVVPLPISRDVGQPSNGGRDVQCCNPPSPDSHVDGRSAPPTS</sequence>
<dbReference type="AlphaFoldDB" id="A0AAV2AEQ3"/>
<keyword evidence="4" id="KW-1185">Reference proteome</keyword>
<gene>
    <name evidence="3" type="ORF">LARSCL_LOCUS11646</name>
</gene>
<dbReference type="InterPro" id="IPR043502">
    <property type="entry name" value="DNA/RNA_pol_sf"/>
</dbReference>
<feature type="domain" description="DUF5641" evidence="2">
    <location>
        <begin position="183"/>
        <end position="276"/>
    </location>
</feature>
<dbReference type="GO" id="GO:0071897">
    <property type="term" value="P:DNA biosynthetic process"/>
    <property type="evidence" value="ECO:0007669"/>
    <property type="project" value="UniProtKB-ARBA"/>
</dbReference>
<evidence type="ECO:0000259" key="2">
    <source>
        <dbReference type="Pfam" id="PF18701"/>
    </source>
</evidence>
<dbReference type="InterPro" id="IPR040676">
    <property type="entry name" value="DUF5641"/>
</dbReference>
<evidence type="ECO:0000313" key="3">
    <source>
        <dbReference type="EMBL" id="CAL1281584.1"/>
    </source>
</evidence>
<dbReference type="Proteomes" id="UP001497382">
    <property type="component" value="Unassembled WGS sequence"/>
</dbReference>
<organism evidence="3 4">
    <name type="scientific">Larinioides sclopetarius</name>
    <dbReference type="NCBI Taxonomy" id="280406"/>
    <lineage>
        <taxon>Eukaryota</taxon>
        <taxon>Metazoa</taxon>
        <taxon>Ecdysozoa</taxon>
        <taxon>Arthropoda</taxon>
        <taxon>Chelicerata</taxon>
        <taxon>Arachnida</taxon>
        <taxon>Araneae</taxon>
        <taxon>Araneomorphae</taxon>
        <taxon>Entelegynae</taxon>
        <taxon>Araneoidea</taxon>
        <taxon>Araneidae</taxon>
        <taxon>Larinioides</taxon>
    </lineage>
</organism>
<dbReference type="PANTHER" id="PTHR47331">
    <property type="entry name" value="PHD-TYPE DOMAIN-CONTAINING PROTEIN"/>
    <property type="match status" value="1"/>
</dbReference>
<comment type="caution">
    <text evidence="3">The sequence shown here is derived from an EMBL/GenBank/DDBJ whole genome shotgun (WGS) entry which is preliminary data.</text>
</comment>
<evidence type="ECO:0000313" key="4">
    <source>
        <dbReference type="Proteomes" id="UP001497382"/>
    </source>
</evidence>
<name>A0AAV2AEQ3_9ARAC</name>